<dbReference type="AlphaFoldDB" id="A0A1R1XC81"/>
<keyword evidence="3" id="KW-1185">Reference proteome</keyword>
<feature type="region of interest" description="Disordered" evidence="1">
    <location>
        <begin position="1"/>
        <end position="32"/>
    </location>
</feature>
<organism evidence="2 3">
    <name type="scientific">Smittium culicis</name>
    <dbReference type="NCBI Taxonomy" id="133412"/>
    <lineage>
        <taxon>Eukaryota</taxon>
        <taxon>Fungi</taxon>
        <taxon>Fungi incertae sedis</taxon>
        <taxon>Zoopagomycota</taxon>
        <taxon>Kickxellomycotina</taxon>
        <taxon>Harpellomycetes</taxon>
        <taxon>Harpellales</taxon>
        <taxon>Legeriomycetaceae</taxon>
        <taxon>Smittium</taxon>
    </lineage>
</organism>
<gene>
    <name evidence="2" type="ORF">AYI70_g9242</name>
</gene>
<dbReference type="Proteomes" id="UP000187283">
    <property type="component" value="Unassembled WGS sequence"/>
</dbReference>
<protein>
    <submittedName>
        <fullName evidence="2">Uncharacterized protein</fullName>
    </submittedName>
</protein>
<reference evidence="2 3" key="1">
    <citation type="submission" date="2017-01" db="EMBL/GenBank/DDBJ databases">
        <authorList>
            <person name="Mah S.A."/>
            <person name="Swanson W.J."/>
            <person name="Moy G.W."/>
            <person name="Vacquier V.D."/>
        </authorList>
    </citation>
    <scope>NUCLEOTIDE SEQUENCE [LARGE SCALE GENOMIC DNA]</scope>
    <source>
        <strain evidence="2 3">GSMNP</strain>
    </source>
</reference>
<dbReference type="EMBL" id="LSSN01004070">
    <property type="protein sequence ID" value="OMJ12241.1"/>
    <property type="molecule type" value="Genomic_DNA"/>
</dbReference>
<evidence type="ECO:0000313" key="2">
    <source>
        <dbReference type="EMBL" id="OMJ12241.1"/>
    </source>
</evidence>
<proteinExistence type="predicted"/>
<feature type="compositionally biased region" description="Low complexity" evidence="1">
    <location>
        <begin position="15"/>
        <end position="28"/>
    </location>
</feature>
<name>A0A1R1XC81_9FUNG</name>
<sequence length="68" mass="7467">MLVQATRIAKRSFDKSYSSGSDSSSSGKPFPPRLLMPNTLLSALIHHLQTISQTLSRALPLSKHHILP</sequence>
<comment type="caution">
    <text evidence="2">The sequence shown here is derived from an EMBL/GenBank/DDBJ whole genome shotgun (WGS) entry which is preliminary data.</text>
</comment>
<accession>A0A1R1XC81</accession>
<evidence type="ECO:0000256" key="1">
    <source>
        <dbReference type="SAM" id="MobiDB-lite"/>
    </source>
</evidence>
<evidence type="ECO:0000313" key="3">
    <source>
        <dbReference type="Proteomes" id="UP000187283"/>
    </source>
</evidence>